<comment type="caution">
    <text evidence="3">The sequence shown here is derived from an EMBL/GenBank/DDBJ whole genome shotgun (WGS) entry which is preliminary data.</text>
</comment>
<dbReference type="GO" id="GO:0033179">
    <property type="term" value="C:proton-transporting V-type ATPase, V0 domain"/>
    <property type="evidence" value="ECO:0007669"/>
    <property type="project" value="InterPro"/>
</dbReference>
<dbReference type="Pfam" id="PF01992">
    <property type="entry name" value="vATP-synt_AC39"/>
    <property type="match status" value="1"/>
</dbReference>
<keyword evidence="2" id="KW-0406">Ion transport</keyword>
<name>A0A9K3D0M4_9EUKA</name>
<feature type="non-terminal residue" evidence="3">
    <location>
        <position position="297"/>
    </location>
</feature>
<organism evidence="3 4">
    <name type="scientific">Kipferlia bialata</name>
    <dbReference type="NCBI Taxonomy" id="797122"/>
    <lineage>
        <taxon>Eukaryota</taxon>
        <taxon>Metamonada</taxon>
        <taxon>Carpediemonas-like organisms</taxon>
        <taxon>Kipferlia</taxon>
    </lineage>
</organism>
<dbReference type="OrthoDB" id="10250083at2759"/>
<sequence length="297" mass="33555">MSSASNFTLFNGKHGFLEAQIRSRRDTMVSESDYITLTQCQNIQDMIMNMSTSDYSKAVAGMEEPTPSALAERMTQQLVREFENVRESAEEPLCTFLDYMTHGYIIDNVVLLLLGTLHGRDTEALLQRCHPLGMVEGLSSVQAAQNVDDLYHSVIEETPIRQYFPQLSEGEASRYFSETDIELLRNRLYKSYLEHFLDYCLSLKGATRRAMGKILKFEADRRSISIALNSLGTDISSEEKASVLPHLGFLYPGFHEELVEAKDFDAVRGACDVFEDYSAVFSAVVADQSRSIEDEFN</sequence>
<dbReference type="Gene3D" id="1.10.132.50">
    <property type="entry name" value="ATP synthase (C/AC39) subunit, domain 3"/>
    <property type="match status" value="1"/>
</dbReference>
<dbReference type="PANTHER" id="PTHR11028">
    <property type="entry name" value="VACUOLAR ATP SYNTHASE SUBUNIT AC39"/>
    <property type="match status" value="1"/>
</dbReference>
<dbReference type="GO" id="GO:0046961">
    <property type="term" value="F:proton-transporting ATPase activity, rotational mechanism"/>
    <property type="evidence" value="ECO:0007669"/>
    <property type="project" value="InterPro"/>
</dbReference>
<reference evidence="3 4" key="1">
    <citation type="journal article" date="2018" name="PLoS ONE">
        <title>The draft genome of Kipferlia bialata reveals reductive genome evolution in fornicate parasites.</title>
        <authorList>
            <person name="Tanifuji G."/>
            <person name="Takabayashi S."/>
            <person name="Kume K."/>
            <person name="Takagi M."/>
            <person name="Nakayama T."/>
            <person name="Kamikawa R."/>
            <person name="Inagaki Y."/>
            <person name="Hashimoto T."/>
        </authorList>
    </citation>
    <scope>NUCLEOTIDE SEQUENCE [LARGE SCALE GENOMIC DNA]</scope>
    <source>
        <strain evidence="3">NY0173</strain>
    </source>
</reference>
<dbReference type="SUPFAM" id="SSF103486">
    <property type="entry name" value="V-type ATP synthase subunit C"/>
    <property type="match status" value="1"/>
</dbReference>
<dbReference type="InterPro" id="IPR044911">
    <property type="entry name" value="V-type_ATPase_csu/dsu_dom_3"/>
</dbReference>
<dbReference type="InterPro" id="IPR002843">
    <property type="entry name" value="ATPase_V0-cplx_csu/dsu"/>
</dbReference>
<dbReference type="InterPro" id="IPR016727">
    <property type="entry name" value="ATPase_V0-cplx_dsu"/>
</dbReference>
<protein>
    <submittedName>
        <fullName evidence="3">ATPase, V0 complex, subunit d</fullName>
    </submittedName>
</protein>
<proteinExistence type="predicted"/>
<dbReference type="InterPro" id="IPR036079">
    <property type="entry name" value="ATPase_csu/dsu_sf"/>
</dbReference>
<gene>
    <name evidence="3" type="ORF">KIPB_007295</name>
</gene>
<dbReference type="Proteomes" id="UP000265618">
    <property type="component" value="Unassembled WGS sequence"/>
</dbReference>
<keyword evidence="1" id="KW-0813">Transport</keyword>
<dbReference type="EMBL" id="BDIP01002026">
    <property type="protein sequence ID" value="GIQ85598.1"/>
    <property type="molecule type" value="Genomic_DNA"/>
</dbReference>
<evidence type="ECO:0000313" key="3">
    <source>
        <dbReference type="EMBL" id="GIQ85598.1"/>
    </source>
</evidence>
<evidence type="ECO:0000256" key="1">
    <source>
        <dbReference type="ARBA" id="ARBA00022448"/>
    </source>
</evidence>
<dbReference type="AlphaFoldDB" id="A0A9K3D0M4"/>
<evidence type="ECO:0000313" key="4">
    <source>
        <dbReference type="Proteomes" id="UP000265618"/>
    </source>
</evidence>
<accession>A0A9K3D0M4</accession>
<evidence type="ECO:0000256" key="2">
    <source>
        <dbReference type="ARBA" id="ARBA00023065"/>
    </source>
</evidence>
<keyword evidence="4" id="KW-1185">Reference proteome</keyword>